<name>A0A834JVR2_VESVU</name>
<protein>
    <submittedName>
        <fullName evidence="2">Uncharacterized protein</fullName>
    </submittedName>
</protein>
<proteinExistence type="predicted"/>
<dbReference type="PROSITE" id="PS51257">
    <property type="entry name" value="PROKAR_LIPOPROTEIN"/>
    <property type="match status" value="1"/>
</dbReference>
<reference evidence="2" key="1">
    <citation type="journal article" date="2020" name="G3 (Bethesda)">
        <title>High-Quality Assemblies for Three Invasive Social Wasps from the &lt;i&gt;Vespula&lt;/i&gt; Genus.</title>
        <authorList>
            <person name="Harrop T.W.R."/>
            <person name="Guhlin J."/>
            <person name="McLaughlin G.M."/>
            <person name="Permina E."/>
            <person name="Stockwell P."/>
            <person name="Gilligan J."/>
            <person name="Le Lec M.F."/>
            <person name="Gruber M.A.M."/>
            <person name="Quinn O."/>
            <person name="Lovegrove M."/>
            <person name="Duncan E.J."/>
            <person name="Remnant E.J."/>
            <person name="Van Eeckhoven J."/>
            <person name="Graham B."/>
            <person name="Knapp R.A."/>
            <person name="Langford K.W."/>
            <person name="Kronenberg Z."/>
            <person name="Press M.O."/>
            <person name="Eacker S.M."/>
            <person name="Wilson-Rankin E.E."/>
            <person name="Purcell J."/>
            <person name="Lester P.J."/>
            <person name="Dearden P.K."/>
        </authorList>
    </citation>
    <scope>NUCLEOTIDE SEQUENCE</scope>
    <source>
        <strain evidence="2">Marl-1</strain>
    </source>
</reference>
<organism evidence="2 3">
    <name type="scientific">Vespula vulgaris</name>
    <name type="common">Yellow jacket</name>
    <name type="synonym">Wasp</name>
    <dbReference type="NCBI Taxonomy" id="7454"/>
    <lineage>
        <taxon>Eukaryota</taxon>
        <taxon>Metazoa</taxon>
        <taxon>Ecdysozoa</taxon>
        <taxon>Arthropoda</taxon>
        <taxon>Hexapoda</taxon>
        <taxon>Insecta</taxon>
        <taxon>Pterygota</taxon>
        <taxon>Neoptera</taxon>
        <taxon>Endopterygota</taxon>
        <taxon>Hymenoptera</taxon>
        <taxon>Apocrita</taxon>
        <taxon>Aculeata</taxon>
        <taxon>Vespoidea</taxon>
        <taxon>Vespidae</taxon>
        <taxon>Vespinae</taxon>
        <taxon>Vespula</taxon>
    </lineage>
</organism>
<dbReference type="AlphaFoldDB" id="A0A834JVR2"/>
<keyword evidence="3" id="KW-1185">Reference proteome</keyword>
<gene>
    <name evidence="2" type="ORF">HZH66_007685</name>
</gene>
<dbReference type="EMBL" id="JACSEA010000008">
    <property type="protein sequence ID" value="KAF7394511.1"/>
    <property type="molecule type" value="Genomic_DNA"/>
</dbReference>
<accession>A0A834JVR2</accession>
<comment type="caution">
    <text evidence="2">The sequence shown here is derived from an EMBL/GenBank/DDBJ whole genome shotgun (WGS) entry which is preliminary data.</text>
</comment>
<sequence>MRLTSVESHQEEEVRAPTGTPTSTGCRFPFLALIKPLFRALSNSGYRRGGSGEQRTRTILIAESPSNSDDGYQDTGPSSSWRNWVVSDENDETRGFSIKSPIGSDRKSRRCNLGLISRKDMLIFYLSCLFEQGRPIGTYRVLWSVRAGRIKAVYSSYPLAPEIRARWDERITFFLSEPPPPERRTKLEIISRLSFGEIVHSLSRVSFHSPWQSSDGVGIEASLGFDIESGVAQTRVTLIQFLFEITKRLATLKSS</sequence>
<feature type="region of interest" description="Disordered" evidence="1">
    <location>
        <begin position="1"/>
        <end position="21"/>
    </location>
</feature>
<dbReference type="Proteomes" id="UP000614350">
    <property type="component" value="Unassembled WGS sequence"/>
</dbReference>
<evidence type="ECO:0000313" key="2">
    <source>
        <dbReference type="EMBL" id="KAF7394511.1"/>
    </source>
</evidence>
<evidence type="ECO:0000313" key="3">
    <source>
        <dbReference type="Proteomes" id="UP000614350"/>
    </source>
</evidence>
<evidence type="ECO:0000256" key="1">
    <source>
        <dbReference type="SAM" id="MobiDB-lite"/>
    </source>
</evidence>